<dbReference type="GO" id="GO:0019867">
    <property type="term" value="C:outer membrane"/>
    <property type="evidence" value="ECO:0007669"/>
    <property type="project" value="InterPro"/>
</dbReference>
<protein>
    <recommendedName>
        <fullName evidence="3">LPS-assembly lipoprotein</fullName>
    </recommendedName>
</protein>
<comment type="caution">
    <text evidence="1">The sequence shown here is derived from an EMBL/GenBank/DDBJ whole genome shotgun (WGS) entry which is preliminary data.</text>
</comment>
<dbReference type="EMBL" id="BMES01000003">
    <property type="protein sequence ID" value="GGH33600.1"/>
    <property type="molecule type" value="Genomic_DNA"/>
</dbReference>
<reference evidence="1" key="1">
    <citation type="journal article" date="2014" name="Int. J. Syst. Evol. Microbiol.">
        <title>Complete genome sequence of Corynebacterium casei LMG S-19264T (=DSM 44701T), isolated from a smear-ripened cheese.</title>
        <authorList>
            <consortium name="US DOE Joint Genome Institute (JGI-PGF)"/>
            <person name="Walter F."/>
            <person name="Albersmeier A."/>
            <person name="Kalinowski J."/>
            <person name="Ruckert C."/>
        </authorList>
    </citation>
    <scope>NUCLEOTIDE SEQUENCE</scope>
    <source>
        <strain evidence="1">CGMCC 1.12214</strain>
    </source>
</reference>
<keyword evidence="2" id="KW-1185">Reference proteome</keyword>
<dbReference type="Pfam" id="PF04390">
    <property type="entry name" value="LptE"/>
    <property type="match status" value="1"/>
</dbReference>
<sequence>MSSYDLARRTLRSGLILGLLALPLAGCFRPLYGVAAGGGSVEAALRGIVVDEVQDRIGHYLVQELGFELNGSGEQTAARYRLSMTVKETIQAAVVNTTTGRADAATILATVNFTLTEIATKKQIMQAVAFGTASYDRSPQRFAAVRAARDAEIRVAKTLADQLRTRIAAKLATGT</sequence>
<evidence type="ECO:0008006" key="3">
    <source>
        <dbReference type="Google" id="ProtNLM"/>
    </source>
</evidence>
<accession>A0A917MK79</accession>
<dbReference type="Gene3D" id="3.30.160.150">
    <property type="entry name" value="Lipoprotein like domain"/>
    <property type="match status" value="1"/>
</dbReference>
<gene>
    <name evidence="1" type="ORF">GCM10007036_46360</name>
</gene>
<dbReference type="InterPro" id="IPR007485">
    <property type="entry name" value="LPS_assembly_LptE"/>
</dbReference>
<evidence type="ECO:0000313" key="2">
    <source>
        <dbReference type="Proteomes" id="UP000603912"/>
    </source>
</evidence>
<name>A0A917MK79_9HYPH</name>
<reference evidence="1" key="2">
    <citation type="submission" date="2020-09" db="EMBL/GenBank/DDBJ databases">
        <authorList>
            <person name="Sun Q."/>
            <person name="Zhou Y."/>
        </authorList>
    </citation>
    <scope>NUCLEOTIDE SEQUENCE</scope>
    <source>
        <strain evidence="1">CGMCC 1.12214</strain>
    </source>
</reference>
<dbReference type="AlphaFoldDB" id="A0A917MK79"/>
<dbReference type="GO" id="GO:0043165">
    <property type="term" value="P:Gram-negative-bacterium-type cell outer membrane assembly"/>
    <property type="evidence" value="ECO:0007669"/>
    <property type="project" value="InterPro"/>
</dbReference>
<organism evidence="1 2">
    <name type="scientific">Alsobacter metallidurans</name>
    <dbReference type="NCBI Taxonomy" id="340221"/>
    <lineage>
        <taxon>Bacteria</taxon>
        <taxon>Pseudomonadati</taxon>
        <taxon>Pseudomonadota</taxon>
        <taxon>Alphaproteobacteria</taxon>
        <taxon>Hyphomicrobiales</taxon>
        <taxon>Alsobacteraceae</taxon>
        <taxon>Alsobacter</taxon>
    </lineage>
</organism>
<evidence type="ECO:0000313" key="1">
    <source>
        <dbReference type="EMBL" id="GGH33600.1"/>
    </source>
</evidence>
<dbReference type="RefSeq" id="WP_188520172.1">
    <property type="nucleotide sequence ID" value="NZ_BMES01000003.1"/>
</dbReference>
<dbReference type="Proteomes" id="UP000603912">
    <property type="component" value="Unassembled WGS sequence"/>
</dbReference>
<proteinExistence type="predicted"/>